<dbReference type="SUPFAM" id="SSF51445">
    <property type="entry name" value="(Trans)glycosidases"/>
    <property type="match status" value="1"/>
</dbReference>
<dbReference type="InterPro" id="IPR006047">
    <property type="entry name" value="GH13_cat_dom"/>
</dbReference>
<dbReference type="CDD" id="cd11325">
    <property type="entry name" value="AmyAc_GTHase"/>
    <property type="match status" value="1"/>
</dbReference>
<dbReference type="InterPro" id="IPR013783">
    <property type="entry name" value="Ig-like_fold"/>
</dbReference>
<evidence type="ECO:0000256" key="7">
    <source>
        <dbReference type="ARBA" id="ARBA00022801"/>
    </source>
</evidence>
<evidence type="ECO:0000256" key="14">
    <source>
        <dbReference type="PIRNR" id="PIRNR006337"/>
    </source>
</evidence>
<dbReference type="InterPro" id="IPR044901">
    <property type="entry name" value="Trehalose_TreZ_E-set_sf"/>
</dbReference>
<evidence type="ECO:0000313" key="19">
    <source>
        <dbReference type="Proteomes" id="UP000679284"/>
    </source>
</evidence>
<dbReference type="Gene3D" id="2.60.40.10">
    <property type="entry name" value="Immunoglobulins"/>
    <property type="match status" value="1"/>
</dbReference>
<organism evidence="18 19">
    <name type="scientific">Falsirhodobacter algicola</name>
    <dbReference type="NCBI Taxonomy" id="2692330"/>
    <lineage>
        <taxon>Bacteria</taxon>
        <taxon>Pseudomonadati</taxon>
        <taxon>Pseudomonadota</taxon>
        <taxon>Alphaproteobacteria</taxon>
        <taxon>Rhodobacterales</taxon>
        <taxon>Paracoccaceae</taxon>
        <taxon>Falsirhodobacter</taxon>
    </lineage>
</organism>
<dbReference type="InterPro" id="IPR017853">
    <property type="entry name" value="GH"/>
</dbReference>
<keyword evidence="19" id="KW-1185">Reference proteome</keyword>
<feature type="active site" description="Proton donor" evidence="15">
    <location>
        <position position="287"/>
    </location>
</feature>
<evidence type="ECO:0000256" key="12">
    <source>
        <dbReference type="ARBA" id="ARBA00034013"/>
    </source>
</evidence>
<evidence type="ECO:0000256" key="2">
    <source>
        <dbReference type="ARBA" id="ARBA00005199"/>
    </source>
</evidence>
<dbReference type="InterPro" id="IPR014756">
    <property type="entry name" value="Ig_E-set"/>
</dbReference>
<evidence type="ECO:0000256" key="6">
    <source>
        <dbReference type="ARBA" id="ARBA00022490"/>
    </source>
</evidence>
<evidence type="ECO:0000256" key="1">
    <source>
        <dbReference type="ARBA" id="ARBA00004496"/>
    </source>
</evidence>
<dbReference type="SMART" id="SM00642">
    <property type="entry name" value="Aamy"/>
    <property type="match status" value="1"/>
</dbReference>
<dbReference type="PIRSF" id="PIRSF006337">
    <property type="entry name" value="Trehalose_TreZ"/>
    <property type="match status" value="1"/>
</dbReference>
<gene>
    <name evidence="18" type="primary">treZ</name>
    <name evidence="18" type="ORF">GR316_09065</name>
</gene>
<dbReference type="GO" id="GO:0005737">
    <property type="term" value="C:cytoplasm"/>
    <property type="evidence" value="ECO:0007669"/>
    <property type="project" value="UniProtKB-SubCell"/>
</dbReference>
<keyword evidence="6" id="KW-0963">Cytoplasm</keyword>
<evidence type="ECO:0000256" key="11">
    <source>
        <dbReference type="ARBA" id="ARBA00033284"/>
    </source>
</evidence>
<dbReference type="RefSeq" id="WP_211783618.1">
    <property type="nucleotide sequence ID" value="NZ_CP047289.1"/>
</dbReference>
<dbReference type="EMBL" id="CP047289">
    <property type="protein sequence ID" value="QUS36397.1"/>
    <property type="molecule type" value="Genomic_DNA"/>
</dbReference>
<dbReference type="NCBIfam" id="TIGR02402">
    <property type="entry name" value="trehalose_TreZ"/>
    <property type="match status" value="1"/>
</dbReference>
<evidence type="ECO:0000256" key="10">
    <source>
        <dbReference type="ARBA" id="ARBA00032057"/>
    </source>
</evidence>
<dbReference type="UniPathway" id="UPA00299"/>
<keyword evidence="9 14" id="KW-0326">Glycosidase</keyword>
<evidence type="ECO:0000256" key="4">
    <source>
        <dbReference type="ARBA" id="ARBA00012268"/>
    </source>
</evidence>
<dbReference type="Proteomes" id="UP000679284">
    <property type="component" value="Chromosome"/>
</dbReference>
<dbReference type="Gene3D" id="1.10.10.760">
    <property type="entry name" value="E-set domains of sugar-utilizing enzymes"/>
    <property type="match status" value="1"/>
</dbReference>
<feature type="active site" description="Nucleophile" evidence="15">
    <location>
        <position position="252"/>
    </location>
</feature>
<evidence type="ECO:0000256" key="13">
    <source>
        <dbReference type="NCBIfam" id="TIGR02402"/>
    </source>
</evidence>
<feature type="domain" description="Glycosyl hydrolase family 13 catalytic" evidence="17">
    <location>
        <begin position="108"/>
        <end position="491"/>
    </location>
</feature>
<evidence type="ECO:0000256" key="16">
    <source>
        <dbReference type="PIRSR" id="PIRSR006337-3"/>
    </source>
</evidence>
<comment type="catalytic activity">
    <reaction evidence="12 14">
        <text>hydrolysis of (1-&gt;4)-alpha-D-glucosidic linkage in 4-alpha-D-[(1-&gt;4)-alpha-D-glucanosyl]n trehalose to yield trehalose and (1-&gt;4)-alpha-D-glucan.</text>
        <dbReference type="EC" id="3.2.1.141"/>
    </reaction>
</comment>
<keyword evidence="8" id="KW-0119">Carbohydrate metabolism</keyword>
<name>A0A8J8MTY3_9RHOB</name>
<evidence type="ECO:0000313" key="18">
    <source>
        <dbReference type="EMBL" id="QUS36397.1"/>
    </source>
</evidence>
<dbReference type="EC" id="3.2.1.141" evidence="4 13"/>
<dbReference type="KEGG" id="fap:GR316_09065"/>
<evidence type="ECO:0000256" key="5">
    <source>
        <dbReference type="ARBA" id="ARBA00015938"/>
    </source>
</evidence>
<evidence type="ECO:0000256" key="3">
    <source>
        <dbReference type="ARBA" id="ARBA00008061"/>
    </source>
</evidence>
<comment type="subcellular location">
    <subcellularLocation>
        <location evidence="1 15">Cytoplasm</location>
    </subcellularLocation>
</comment>
<keyword evidence="7 14" id="KW-0378">Hydrolase</keyword>
<dbReference type="SUPFAM" id="SSF81296">
    <property type="entry name" value="E set domains"/>
    <property type="match status" value="1"/>
</dbReference>
<sequence length="561" mass="62055">MRQYEWGAEQVEPGRWSFALWSPDAADVAVEIGGRVVPMSAEADGWHRAEAEAKAGDTYRLRIGDVAIPDPASRAQAGDVHADSVLVDPAHDFHPWDGRPWEETVILEIHVGLFTPEGTFAAAAARMEELAALGVTMVELMPVGQFPGARGWGYDGVLPWAPHPSYGTPADMRAFVDAAHRAGISVILDVVYNHFGPDGAWIGQVAPSFFHPEIATPWGAAIAFDEPAVRRFFIGNALHWLREYNLDGFRFDAIDQIRDQGEPEFMVELGQAIRDGGFDRPIHLTTEDNRNITRLHDENGPYDGEWNDDYHHCIHVLLTGETQDYYSSFGPAPFEDLCLSLECGFVEQGQPRPPQKTGRGERSCDLPWHAFVNFNQNHDQTGNRAKGERLLALADPDAVKVAHALLLLGPFVPMLFMGEEAGETAPFQFFADFTGDLAEATRKGRHAEFPGVKEFPDPMSEETYERSRPYRGDPGAMAAWRDLTRRLLAFRQDRIVPLMTSGRAGDPEITRAGPRSLVARWPFAAGTLRIALDFGDGGPFPDAGDIRIEEGTCRLSCIIEA</sequence>
<proteinExistence type="inferred from homology"/>
<dbReference type="AlphaFoldDB" id="A0A8J8MTY3"/>
<evidence type="ECO:0000256" key="15">
    <source>
        <dbReference type="PIRSR" id="PIRSR006337-1"/>
    </source>
</evidence>
<dbReference type="GO" id="GO:0033942">
    <property type="term" value="F:4-alpha-D-(1-&gt;4)-alpha-D-glucanotrehalose trehalohydrolase activity"/>
    <property type="evidence" value="ECO:0007669"/>
    <property type="project" value="UniProtKB-EC"/>
</dbReference>
<reference evidence="18" key="1">
    <citation type="submission" date="2020-01" db="EMBL/GenBank/DDBJ databases">
        <authorList>
            <person name="Yang Y."/>
            <person name="Kwon Y.M."/>
        </authorList>
    </citation>
    <scope>NUCLEOTIDE SEQUENCE</scope>
    <source>
        <strain evidence="18">PG104</strain>
    </source>
</reference>
<comment type="similarity">
    <text evidence="3 14">Belongs to the glycosyl hydrolase 13 family.</text>
</comment>
<dbReference type="InterPro" id="IPR012768">
    <property type="entry name" value="Trehalose_TreZ"/>
</dbReference>
<comment type="pathway">
    <text evidence="2 14">Glycan biosynthesis; trehalose biosynthesis.</text>
</comment>
<dbReference type="PANTHER" id="PTHR43002">
    <property type="entry name" value="GLYCOGEN DEBRANCHING ENZYME"/>
    <property type="match status" value="1"/>
</dbReference>
<evidence type="ECO:0000256" key="9">
    <source>
        <dbReference type="ARBA" id="ARBA00023295"/>
    </source>
</evidence>
<feature type="site" description="Transition state stabilizer" evidence="16">
    <location>
        <position position="379"/>
    </location>
</feature>
<evidence type="ECO:0000259" key="17">
    <source>
        <dbReference type="SMART" id="SM00642"/>
    </source>
</evidence>
<accession>A0A8J8MTY3</accession>
<evidence type="ECO:0000256" key="8">
    <source>
        <dbReference type="ARBA" id="ARBA00023277"/>
    </source>
</evidence>
<dbReference type="Pfam" id="PF00128">
    <property type="entry name" value="Alpha-amylase"/>
    <property type="match status" value="1"/>
</dbReference>
<dbReference type="CDD" id="cd02853">
    <property type="entry name" value="E_set_MTHase_like_N"/>
    <property type="match status" value="1"/>
</dbReference>
<protein>
    <recommendedName>
        <fullName evidence="5 13">Malto-oligosyltrehalose trehalohydrolase</fullName>
        <shortName evidence="14">MTHase</shortName>
        <ecNumber evidence="4 13">3.2.1.141</ecNumber>
    </recommendedName>
    <alternativeName>
        <fullName evidence="11 14">4-alpha-D-((1-&gt;4)-alpha-D-glucano)trehalose trehalohydrolase</fullName>
    </alternativeName>
    <alternativeName>
        <fullName evidence="10 14">Maltooligosyl trehalose trehalohydrolase</fullName>
    </alternativeName>
</protein>
<dbReference type="Gene3D" id="3.20.20.80">
    <property type="entry name" value="Glycosidases"/>
    <property type="match status" value="1"/>
</dbReference>
<dbReference type="GO" id="GO:0005992">
    <property type="term" value="P:trehalose biosynthetic process"/>
    <property type="evidence" value="ECO:0007669"/>
    <property type="project" value="UniProtKB-UniRule"/>
</dbReference>